<dbReference type="AlphaFoldDB" id="R7QHK0"/>
<feature type="binding site" evidence="9">
    <location>
        <position position="165"/>
    </location>
    <ligand>
        <name>substrate</name>
    </ligand>
</feature>
<dbReference type="InterPro" id="IPR001524">
    <property type="entry name" value="Glyco_hydro_6_CS"/>
</dbReference>
<evidence type="ECO:0000313" key="11">
    <source>
        <dbReference type="EMBL" id="CDF37972.1"/>
    </source>
</evidence>
<dbReference type="GO" id="GO:0004553">
    <property type="term" value="F:hydrolase activity, hydrolyzing O-glycosyl compounds"/>
    <property type="evidence" value="ECO:0007669"/>
    <property type="project" value="InterPro"/>
</dbReference>
<feature type="active site" description="Proton donor" evidence="8 10">
    <location>
        <position position="123"/>
    </location>
</feature>
<evidence type="ECO:0000256" key="4">
    <source>
        <dbReference type="ARBA" id="ARBA00023157"/>
    </source>
</evidence>
<dbReference type="OMA" id="LTENAYH"/>
<evidence type="ECO:0000256" key="6">
    <source>
        <dbReference type="ARBA" id="ARBA00023295"/>
    </source>
</evidence>
<dbReference type="EMBL" id="HG001890">
    <property type="protein sequence ID" value="CDF37972.1"/>
    <property type="molecule type" value="Genomic_DNA"/>
</dbReference>
<sequence>MPYNPLSGKYLDVMETQVDRWIKDNRWTDPQKAEKFHKHIANKATCQWVGDWNTRPKEEAARIANHAHANNALYQIVLYNFPNRDTGGFSAGGAGSRQAYIAWVSAIAAGLGSRSGIIIVEPDAIAHAPELDENSKNQRLSLLRETVVLLRKRCKHAYIYLDAGHSDWLDAGTALGLLLTAGVRFANGISLNVSNSQWTKECYNYGKRIVEGISEEHGIVIDTSRNGAGPPPPEQTGFNAFANPPSNRLGMAPTLRVPPPNIFSNRLHALLWVKVPGESDGDYNGAPRAGMFWPEGAMRLVAGLS</sequence>
<dbReference type="GeneID" id="17325557"/>
<keyword evidence="12" id="KW-1185">Reference proteome</keyword>
<reference evidence="12" key="1">
    <citation type="journal article" date="2013" name="Proc. Natl. Acad. Sci. U.S.A.">
        <title>Genome structure and metabolic features in the red seaweed Chondrus crispus shed light on evolution of the Archaeplastida.</title>
        <authorList>
            <person name="Collen J."/>
            <person name="Porcel B."/>
            <person name="Carre W."/>
            <person name="Ball S.G."/>
            <person name="Chaparro C."/>
            <person name="Tonon T."/>
            <person name="Barbeyron T."/>
            <person name="Michel G."/>
            <person name="Noel B."/>
            <person name="Valentin K."/>
            <person name="Elias M."/>
            <person name="Artiguenave F."/>
            <person name="Arun A."/>
            <person name="Aury J.M."/>
            <person name="Barbosa-Neto J.F."/>
            <person name="Bothwell J.H."/>
            <person name="Bouget F.Y."/>
            <person name="Brillet L."/>
            <person name="Cabello-Hurtado F."/>
            <person name="Capella-Gutierrez S."/>
            <person name="Charrier B."/>
            <person name="Cladiere L."/>
            <person name="Cock J.M."/>
            <person name="Coelho S.M."/>
            <person name="Colleoni C."/>
            <person name="Czjzek M."/>
            <person name="Da Silva C."/>
            <person name="Delage L."/>
            <person name="Denoeud F."/>
            <person name="Deschamps P."/>
            <person name="Dittami S.M."/>
            <person name="Gabaldon T."/>
            <person name="Gachon C.M."/>
            <person name="Groisillier A."/>
            <person name="Herve C."/>
            <person name="Jabbari K."/>
            <person name="Katinka M."/>
            <person name="Kloareg B."/>
            <person name="Kowalczyk N."/>
            <person name="Labadie K."/>
            <person name="Leblanc C."/>
            <person name="Lopez P.J."/>
            <person name="McLachlan D.H."/>
            <person name="Meslet-Cladiere L."/>
            <person name="Moustafa A."/>
            <person name="Nehr Z."/>
            <person name="Nyvall Collen P."/>
            <person name="Panaud O."/>
            <person name="Partensky F."/>
            <person name="Poulain J."/>
            <person name="Rensing S.A."/>
            <person name="Rousvoal S."/>
            <person name="Samson G."/>
            <person name="Symeonidi A."/>
            <person name="Weissenbach J."/>
            <person name="Zambounis A."/>
            <person name="Wincker P."/>
            <person name="Boyen C."/>
        </authorList>
    </citation>
    <scope>NUCLEOTIDE SEQUENCE [LARGE SCALE GENOMIC DNA]</scope>
    <source>
        <strain evidence="12">cv. Stackhouse</strain>
    </source>
</reference>
<feature type="binding site" evidence="9">
    <location>
        <position position="168"/>
    </location>
    <ligand>
        <name>substrate</name>
    </ligand>
</feature>
<keyword evidence="1" id="KW-0732">Signal</keyword>
<keyword evidence="6" id="KW-0326">Glycosidase</keyword>
<keyword evidence="7" id="KW-0624">Polysaccharide degradation</keyword>
<dbReference type="InterPro" id="IPR016288">
    <property type="entry name" value="Beta_cellobiohydrolase"/>
</dbReference>
<dbReference type="KEGG" id="ccp:CHC_T00008563001"/>
<dbReference type="PRINTS" id="PR00733">
    <property type="entry name" value="GLHYDRLASE6"/>
</dbReference>
<dbReference type="Gene3D" id="3.20.20.40">
    <property type="entry name" value="1, 4-beta cellobiohydrolase"/>
    <property type="match status" value="1"/>
</dbReference>
<feature type="binding site" evidence="9">
    <location>
        <position position="278"/>
    </location>
    <ligand>
        <name>substrate</name>
    </ligand>
</feature>
<evidence type="ECO:0000256" key="3">
    <source>
        <dbReference type="ARBA" id="ARBA00023001"/>
    </source>
</evidence>
<evidence type="ECO:0000256" key="10">
    <source>
        <dbReference type="PROSITE-ProRule" id="PRU10057"/>
    </source>
</evidence>
<gene>
    <name evidence="11" type="ORF">CHC_T00008563001</name>
</gene>
<dbReference type="Gramene" id="CDF37972">
    <property type="protein sequence ID" value="CDF37972"/>
    <property type="gene ID" value="CHC_T00008563001"/>
</dbReference>
<evidence type="ECO:0000256" key="2">
    <source>
        <dbReference type="ARBA" id="ARBA00022801"/>
    </source>
</evidence>
<evidence type="ECO:0000256" key="7">
    <source>
        <dbReference type="ARBA" id="ARBA00023326"/>
    </source>
</evidence>
<evidence type="ECO:0000256" key="1">
    <source>
        <dbReference type="ARBA" id="ARBA00022729"/>
    </source>
</evidence>
<dbReference type="PIRSF" id="PIRSF001100">
    <property type="entry name" value="Beta_cellobiohydrolase"/>
    <property type="match status" value="1"/>
</dbReference>
<feature type="active site" description="Proton acceptor" evidence="8">
    <location>
        <position position="280"/>
    </location>
</feature>
<dbReference type="Proteomes" id="UP000012073">
    <property type="component" value="Unassembled WGS sequence"/>
</dbReference>
<organism evidence="11 12">
    <name type="scientific">Chondrus crispus</name>
    <name type="common">Carrageen Irish moss</name>
    <name type="synonym">Polymorpha crispa</name>
    <dbReference type="NCBI Taxonomy" id="2769"/>
    <lineage>
        <taxon>Eukaryota</taxon>
        <taxon>Rhodophyta</taxon>
        <taxon>Florideophyceae</taxon>
        <taxon>Rhodymeniophycidae</taxon>
        <taxon>Gigartinales</taxon>
        <taxon>Gigartinaceae</taxon>
        <taxon>Chondrus</taxon>
    </lineage>
</organism>
<feature type="binding site" evidence="9">
    <location>
        <position position="195"/>
    </location>
    <ligand>
        <name>substrate</name>
    </ligand>
</feature>
<evidence type="ECO:0000256" key="8">
    <source>
        <dbReference type="PIRSR" id="PIRSR001100-1"/>
    </source>
</evidence>
<keyword evidence="3" id="KW-0136">Cellulose degradation</keyword>
<keyword evidence="5" id="KW-0119">Carbohydrate metabolism</keyword>
<keyword evidence="4" id="KW-1015">Disulfide bond</keyword>
<dbReference type="STRING" id="2769.R7QHK0"/>
<dbReference type="SUPFAM" id="SSF51989">
    <property type="entry name" value="Glycosyl hydrolases family 6, cellulases"/>
    <property type="match status" value="1"/>
</dbReference>
<evidence type="ECO:0000256" key="5">
    <source>
        <dbReference type="ARBA" id="ARBA00023277"/>
    </source>
</evidence>
<dbReference type="PANTHER" id="PTHR34876">
    <property type="match status" value="1"/>
</dbReference>
<dbReference type="RefSeq" id="XP_005717841.1">
    <property type="nucleotide sequence ID" value="XM_005717784.1"/>
</dbReference>
<keyword evidence="2 11" id="KW-0378">Hydrolase</keyword>
<name>R7QHK0_CHOCR</name>
<protein>
    <submittedName>
        <fullName evidence="11">Glycoside hydrolase Endo-1,4-beta-glucanase of family GH6</fullName>
    </submittedName>
</protein>
<evidence type="ECO:0000313" key="12">
    <source>
        <dbReference type="Proteomes" id="UP000012073"/>
    </source>
</evidence>
<dbReference type="OrthoDB" id="64893at2759"/>
<dbReference type="PANTHER" id="PTHR34876:SF4">
    <property type="entry name" value="1,4-BETA-D-GLUCAN CELLOBIOHYDROLASE C-RELATED"/>
    <property type="match status" value="1"/>
</dbReference>
<dbReference type="InterPro" id="IPR036434">
    <property type="entry name" value="Beta_cellobiohydrolase_sf"/>
</dbReference>
<dbReference type="GO" id="GO:0030245">
    <property type="term" value="P:cellulose catabolic process"/>
    <property type="evidence" value="ECO:0007669"/>
    <property type="project" value="UniProtKB-KW"/>
</dbReference>
<feature type="binding site" evidence="9">
    <location>
        <position position="48"/>
    </location>
    <ligand>
        <name>substrate</name>
    </ligand>
</feature>
<dbReference type="Pfam" id="PF01341">
    <property type="entry name" value="Glyco_hydro_6"/>
    <property type="match status" value="1"/>
</dbReference>
<proteinExistence type="predicted"/>
<evidence type="ECO:0000256" key="9">
    <source>
        <dbReference type="PIRSR" id="PIRSR001100-2"/>
    </source>
</evidence>
<feature type="binding site" evidence="9">
    <location>
        <position position="274"/>
    </location>
    <ligand>
        <name>substrate</name>
    </ligand>
</feature>
<dbReference type="PROSITE" id="PS00656">
    <property type="entry name" value="GLYCOSYL_HYDROL_F6_2"/>
    <property type="match status" value="1"/>
</dbReference>
<accession>R7QHK0</accession>